<comment type="caution">
    <text evidence="2">The sequence shown here is derived from an EMBL/GenBank/DDBJ whole genome shotgun (WGS) entry which is preliminary data.</text>
</comment>
<gene>
    <name evidence="2" type="ORF">CHS0354_007989</name>
</gene>
<evidence type="ECO:0000313" key="2">
    <source>
        <dbReference type="EMBL" id="KAK3589040.1"/>
    </source>
</evidence>
<evidence type="ECO:0000313" key="3">
    <source>
        <dbReference type="Proteomes" id="UP001195483"/>
    </source>
</evidence>
<reference evidence="2" key="2">
    <citation type="journal article" date="2021" name="Genome Biol. Evol.">
        <title>Developing a high-quality reference genome for a parasitic bivalve with doubly uniparental inheritance (Bivalvia: Unionida).</title>
        <authorList>
            <person name="Smith C.H."/>
        </authorList>
    </citation>
    <scope>NUCLEOTIDE SEQUENCE</scope>
    <source>
        <strain evidence="2">CHS0354</strain>
        <tissue evidence="2">Mantle</tissue>
    </source>
</reference>
<name>A0AAE0SBN3_9BIVA</name>
<feature type="compositionally biased region" description="Polar residues" evidence="1">
    <location>
        <begin position="80"/>
        <end position="90"/>
    </location>
</feature>
<proteinExistence type="predicted"/>
<accession>A0AAE0SBN3</accession>
<dbReference type="Proteomes" id="UP001195483">
    <property type="component" value="Unassembled WGS sequence"/>
</dbReference>
<evidence type="ECO:0000256" key="1">
    <source>
        <dbReference type="SAM" id="MobiDB-lite"/>
    </source>
</evidence>
<feature type="region of interest" description="Disordered" evidence="1">
    <location>
        <begin position="80"/>
        <end position="105"/>
    </location>
</feature>
<organism evidence="2 3">
    <name type="scientific">Potamilus streckersoni</name>
    <dbReference type="NCBI Taxonomy" id="2493646"/>
    <lineage>
        <taxon>Eukaryota</taxon>
        <taxon>Metazoa</taxon>
        <taxon>Spiralia</taxon>
        <taxon>Lophotrochozoa</taxon>
        <taxon>Mollusca</taxon>
        <taxon>Bivalvia</taxon>
        <taxon>Autobranchia</taxon>
        <taxon>Heteroconchia</taxon>
        <taxon>Palaeoheterodonta</taxon>
        <taxon>Unionida</taxon>
        <taxon>Unionoidea</taxon>
        <taxon>Unionidae</taxon>
        <taxon>Ambleminae</taxon>
        <taxon>Lampsilini</taxon>
        <taxon>Potamilus</taxon>
    </lineage>
</organism>
<keyword evidence="3" id="KW-1185">Reference proteome</keyword>
<dbReference type="AlphaFoldDB" id="A0AAE0SBN3"/>
<reference evidence="2" key="1">
    <citation type="journal article" date="2021" name="Genome Biol. Evol.">
        <title>A High-Quality Reference Genome for a Parasitic Bivalve with Doubly Uniparental Inheritance (Bivalvia: Unionida).</title>
        <authorList>
            <person name="Smith C.H."/>
        </authorList>
    </citation>
    <scope>NUCLEOTIDE SEQUENCE</scope>
    <source>
        <strain evidence="2">CHS0354</strain>
    </source>
</reference>
<sequence>MCSITIVTSFSGLETDDRGLPPLAGHSLSWRDEKKTNTGPNNVMVAKIWTPKDPRKDCFDADYSASHATIDMTQISVQEEATNTQTSQSEDISKETEYSTQEFSN</sequence>
<protein>
    <submittedName>
        <fullName evidence="2">Uncharacterized protein</fullName>
    </submittedName>
</protein>
<reference evidence="2" key="3">
    <citation type="submission" date="2023-05" db="EMBL/GenBank/DDBJ databases">
        <authorList>
            <person name="Smith C.H."/>
        </authorList>
    </citation>
    <scope>NUCLEOTIDE SEQUENCE</scope>
    <source>
        <strain evidence="2">CHS0354</strain>
        <tissue evidence="2">Mantle</tissue>
    </source>
</reference>
<dbReference type="EMBL" id="JAEAOA010000537">
    <property type="protein sequence ID" value="KAK3589040.1"/>
    <property type="molecule type" value="Genomic_DNA"/>
</dbReference>